<evidence type="ECO:0000256" key="7">
    <source>
        <dbReference type="SAM" id="MobiDB-lite"/>
    </source>
</evidence>
<dbReference type="Proteomes" id="UP001642260">
    <property type="component" value="Unassembled WGS sequence"/>
</dbReference>
<name>A0ABC8LCU8_ERUVS</name>
<keyword evidence="4 6" id="KW-0804">Transcription</keyword>
<dbReference type="PANTHER" id="PTHR31500">
    <property type="entry name" value="AT-HOOK MOTIF NUCLEAR-LOCALIZED PROTEIN 9"/>
    <property type="match status" value="1"/>
</dbReference>
<dbReference type="PROSITE" id="PS51742">
    <property type="entry name" value="PPC"/>
    <property type="match status" value="1"/>
</dbReference>
<evidence type="ECO:0000256" key="1">
    <source>
        <dbReference type="ARBA" id="ARBA00004123"/>
    </source>
</evidence>
<evidence type="ECO:0000256" key="2">
    <source>
        <dbReference type="ARBA" id="ARBA00023015"/>
    </source>
</evidence>
<comment type="caution">
    <text evidence="9">The sequence shown here is derived from an EMBL/GenBank/DDBJ whole genome shotgun (WGS) entry which is preliminary data.</text>
</comment>
<evidence type="ECO:0000313" key="10">
    <source>
        <dbReference type="Proteomes" id="UP001642260"/>
    </source>
</evidence>
<evidence type="ECO:0000256" key="4">
    <source>
        <dbReference type="ARBA" id="ARBA00023163"/>
    </source>
</evidence>
<evidence type="ECO:0000256" key="6">
    <source>
        <dbReference type="RuleBase" id="RU367031"/>
    </source>
</evidence>
<keyword evidence="10" id="KW-1185">Reference proteome</keyword>
<dbReference type="GO" id="GO:0005634">
    <property type="term" value="C:nucleus"/>
    <property type="evidence" value="ECO:0007669"/>
    <property type="project" value="UniProtKB-SubCell"/>
</dbReference>
<comment type="domain">
    <text evidence="6">The PPC domain mediates interactions between AHL proteins.</text>
</comment>
<feature type="domain" description="PPC" evidence="8">
    <location>
        <begin position="93"/>
        <end position="236"/>
    </location>
</feature>
<dbReference type="AlphaFoldDB" id="A0ABC8LCU8"/>
<dbReference type="InterPro" id="IPR039605">
    <property type="entry name" value="AHL"/>
</dbReference>
<dbReference type="EMBL" id="CAKOAT010508487">
    <property type="protein sequence ID" value="CAH8381323.1"/>
    <property type="molecule type" value="Genomic_DNA"/>
</dbReference>
<dbReference type="PANTHER" id="PTHR31500:SF63">
    <property type="entry name" value="AT-HOOK MOTIF NUCLEAR-LOCALIZED PROTEIN 13"/>
    <property type="match status" value="1"/>
</dbReference>
<keyword evidence="3 6" id="KW-0238">DNA-binding</keyword>
<evidence type="ECO:0000256" key="3">
    <source>
        <dbReference type="ARBA" id="ARBA00023125"/>
    </source>
</evidence>
<reference evidence="9 10" key="1">
    <citation type="submission" date="2022-03" db="EMBL/GenBank/DDBJ databases">
        <authorList>
            <person name="Macdonald S."/>
            <person name="Ahmed S."/>
            <person name="Newling K."/>
        </authorList>
    </citation>
    <scope>NUCLEOTIDE SEQUENCE [LARGE SCALE GENOMIC DNA]</scope>
</reference>
<sequence length="248" mass="26664">MDSKETQQQQQPQENAITPDSLPMLHLHLPQQPLMLEGSSSHYPVTIQEQQLMLEGPSSHYPVATQEQPLMLEGSSSHYPVATQEQPSMQRGVIDGGAANVMLPRGSDIATELVAFLNQEPRDVCILSATGAVSSAWLQSNSPLEIVKYEGLHDIVRLSGTFSSTECHDGTVTITGNLIVSLAGPDNKLVGGRVGGRLVAGSPVQSQGPQFSSESSEETVSEPLVYQVGNSTSQPPHHLHFWPGNNPQ</sequence>
<proteinExistence type="predicted"/>
<dbReference type="CDD" id="cd11378">
    <property type="entry name" value="DUF296"/>
    <property type="match status" value="1"/>
</dbReference>
<keyword evidence="2 6" id="KW-0805">Transcription regulation</keyword>
<keyword evidence="5 6" id="KW-0539">Nucleus</keyword>
<dbReference type="GO" id="GO:0003680">
    <property type="term" value="F:minor groove of adenine-thymine-rich DNA binding"/>
    <property type="evidence" value="ECO:0007669"/>
    <property type="project" value="UniProtKB-UniRule"/>
</dbReference>
<feature type="region of interest" description="Disordered" evidence="7">
    <location>
        <begin position="1"/>
        <end position="22"/>
    </location>
</feature>
<evidence type="ECO:0000256" key="5">
    <source>
        <dbReference type="ARBA" id="ARBA00023242"/>
    </source>
</evidence>
<dbReference type="SUPFAM" id="SSF117856">
    <property type="entry name" value="AF0104/ALDC/Ptd012-like"/>
    <property type="match status" value="1"/>
</dbReference>
<feature type="region of interest" description="Disordered" evidence="7">
    <location>
        <begin position="201"/>
        <end position="248"/>
    </location>
</feature>
<organism evidence="9 10">
    <name type="scientific">Eruca vesicaria subsp. sativa</name>
    <name type="common">Garden rocket</name>
    <name type="synonym">Eruca sativa</name>
    <dbReference type="NCBI Taxonomy" id="29727"/>
    <lineage>
        <taxon>Eukaryota</taxon>
        <taxon>Viridiplantae</taxon>
        <taxon>Streptophyta</taxon>
        <taxon>Embryophyta</taxon>
        <taxon>Tracheophyta</taxon>
        <taxon>Spermatophyta</taxon>
        <taxon>Magnoliopsida</taxon>
        <taxon>eudicotyledons</taxon>
        <taxon>Gunneridae</taxon>
        <taxon>Pentapetalae</taxon>
        <taxon>rosids</taxon>
        <taxon>malvids</taxon>
        <taxon>Brassicales</taxon>
        <taxon>Brassicaceae</taxon>
        <taxon>Brassiceae</taxon>
        <taxon>Eruca</taxon>
    </lineage>
</organism>
<gene>
    <name evidence="9" type="ORF">ERUC_LOCUS33806</name>
</gene>
<protein>
    <recommendedName>
        <fullName evidence="6">AT-hook motif nuclear-localized protein</fullName>
    </recommendedName>
</protein>
<evidence type="ECO:0000313" key="9">
    <source>
        <dbReference type="EMBL" id="CAH8381323.1"/>
    </source>
</evidence>
<evidence type="ECO:0000259" key="8">
    <source>
        <dbReference type="PROSITE" id="PS51742"/>
    </source>
</evidence>
<comment type="function">
    <text evidence="6">Transcription factor that specifically binds AT-rich DNA sequences related to the nuclear matrix attachment regions (MARs).</text>
</comment>
<comment type="subcellular location">
    <subcellularLocation>
        <location evidence="1 6">Nucleus</location>
    </subcellularLocation>
</comment>
<dbReference type="Pfam" id="PF03479">
    <property type="entry name" value="PCC"/>
    <property type="match status" value="1"/>
</dbReference>
<dbReference type="Gene3D" id="3.30.1330.80">
    <property type="entry name" value="Hypothetical protein, similar to alpha- acetolactate decarboxylase, domain 2"/>
    <property type="match status" value="1"/>
</dbReference>
<dbReference type="InterPro" id="IPR005175">
    <property type="entry name" value="PPC_dom"/>
</dbReference>
<accession>A0ABC8LCU8</accession>